<dbReference type="AlphaFoldDB" id="A0A480B5E0"/>
<dbReference type="Proteomes" id="UP000301751">
    <property type="component" value="Unassembled WGS sequence"/>
</dbReference>
<proteinExistence type="predicted"/>
<name>A0A480B5E0_9BURK</name>
<organism evidence="1 2">
    <name type="scientific">Pseudaquabacterium pictum</name>
    <dbReference type="NCBI Taxonomy" id="2315236"/>
    <lineage>
        <taxon>Bacteria</taxon>
        <taxon>Pseudomonadati</taxon>
        <taxon>Pseudomonadota</taxon>
        <taxon>Betaproteobacteria</taxon>
        <taxon>Burkholderiales</taxon>
        <taxon>Sphaerotilaceae</taxon>
        <taxon>Pseudaquabacterium</taxon>
    </lineage>
</organism>
<comment type="caution">
    <text evidence="1">The sequence shown here is derived from an EMBL/GenBank/DDBJ whole genome shotgun (WGS) entry which is preliminary data.</text>
</comment>
<keyword evidence="2" id="KW-1185">Reference proteome</keyword>
<reference evidence="2" key="1">
    <citation type="submission" date="2019-03" db="EMBL/GenBank/DDBJ databases">
        <title>Aquabacterium pictum sp.nov., the first bacteriochlorophyll a-containing freshwater bacterium in the genus Aquabacterium of the class Betaproteobacteria.</title>
        <authorList>
            <person name="Hirose S."/>
            <person name="Tank M."/>
            <person name="Hara E."/>
            <person name="Tamaki H."/>
            <person name="Takaichi S."/>
            <person name="Haruta S."/>
            <person name="Hanada S."/>
        </authorList>
    </citation>
    <scope>NUCLEOTIDE SEQUENCE [LARGE SCALE GENOMIC DNA]</scope>
    <source>
        <strain evidence="2">W35</strain>
    </source>
</reference>
<dbReference type="EMBL" id="BJCL01000032">
    <property type="protein sequence ID" value="GCL66298.1"/>
    <property type="molecule type" value="Genomic_DNA"/>
</dbReference>
<accession>A0A480B5E0</accession>
<sequence>MPIRSKRRVWPLALLTLLLLVAGTLVVGLWLAIERAPRVDAPRTAVSLDDVARARDLLRQNDPRRALPGIMRAVVLSQRDLELLLQQVGQRLGGAAQTARGRVRLQPGLAVVEASLPLAAWPGGLWLNLRAVLRETDGLPTVQALRIGRLPLPGWLAQAALPRLLETLNLRTQGELAQKMVSRVGFRAQTLVLAYAWPDNAEQVLTASLLTPDIQTRLRRHAEHLANQLQPQAGRPVPRQGLPVTPLLASMFQLAARHSPDAATAALENRAALVALAFLASGQRLQPWLGTPTTPVARPRGRPTDLLLQGRPDFPQHLLISAALAAEGGGPLADAIGLYKEVADARHGSGFSFRDIAADRAGTRLGLRARHDPLGFQARMAQGLTEADLLPDVGDLPEFMSADEFQRRFGGVGAPAYQAMLRDIETRLDRLPLLAPVR</sequence>
<evidence type="ECO:0000313" key="1">
    <source>
        <dbReference type="EMBL" id="GCL66298.1"/>
    </source>
</evidence>
<protein>
    <submittedName>
        <fullName evidence="1">Uncharacterized protein</fullName>
    </submittedName>
</protein>
<gene>
    <name evidence="1" type="ORF">AQPW35_53790</name>
</gene>
<evidence type="ECO:0000313" key="2">
    <source>
        <dbReference type="Proteomes" id="UP000301751"/>
    </source>
</evidence>